<evidence type="ECO:0000256" key="5">
    <source>
        <dbReference type="SAM" id="Phobius"/>
    </source>
</evidence>
<protein>
    <recommendedName>
        <fullName evidence="6">OmpA-like domain-containing protein</fullName>
    </recommendedName>
</protein>
<keyword evidence="2 4" id="KW-0472">Membrane</keyword>
<dbReference type="InterPro" id="IPR050330">
    <property type="entry name" value="Bact_OuterMem_StrucFunc"/>
</dbReference>
<proteinExistence type="predicted"/>
<reference evidence="7 8" key="1">
    <citation type="submission" date="2014-02" db="EMBL/GenBank/DDBJ databases">
        <title>Draft genome of Erwinia mallotivora strain BT-MARDI, a papaya dieback pathogen.</title>
        <authorList>
            <person name="Redzuan R."/>
            <person name="Abu Bakar N."/>
            <person name="Badrun R."/>
            <person name="Mohd Raih M.F."/>
            <person name="Rozano L."/>
            <person name="Mat Amin N."/>
        </authorList>
    </citation>
    <scope>NUCLEOTIDE SEQUENCE [LARGE SCALE GENOMIC DNA]</scope>
    <source>
        <strain evidence="7 8">BT-MARDI</strain>
    </source>
</reference>
<keyword evidence="8" id="KW-1185">Reference proteome</keyword>
<dbReference type="PANTHER" id="PTHR30329">
    <property type="entry name" value="STATOR ELEMENT OF FLAGELLAR MOTOR COMPLEX"/>
    <property type="match status" value="1"/>
</dbReference>
<dbReference type="STRING" id="69222.BG55_04305"/>
<keyword evidence="5" id="KW-1133">Transmembrane helix</keyword>
<evidence type="ECO:0000256" key="2">
    <source>
        <dbReference type="ARBA" id="ARBA00023136"/>
    </source>
</evidence>
<evidence type="ECO:0000313" key="8">
    <source>
        <dbReference type="Proteomes" id="UP000019918"/>
    </source>
</evidence>
<dbReference type="PROSITE" id="PS51123">
    <property type="entry name" value="OMPA_2"/>
    <property type="match status" value="1"/>
</dbReference>
<dbReference type="Proteomes" id="UP000019918">
    <property type="component" value="Unassembled WGS sequence"/>
</dbReference>
<dbReference type="GO" id="GO:0009279">
    <property type="term" value="C:cell outer membrane"/>
    <property type="evidence" value="ECO:0007669"/>
    <property type="project" value="UniProtKB-SubCell"/>
</dbReference>
<dbReference type="InterPro" id="IPR006664">
    <property type="entry name" value="OMP_bac"/>
</dbReference>
<evidence type="ECO:0000256" key="1">
    <source>
        <dbReference type="ARBA" id="ARBA00004442"/>
    </source>
</evidence>
<evidence type="ECO:0000256" key="4">
    <source>
        <dbReference type="PROSITE-ProRule" id="PRU00473"/>
    </source>
</evidence>
<comment type="subcellular location">
    <subcellularLocation>
        <location evidence="1">Cell outer membrane</location>
    </subcellularLocation>
</comment>
<evidence type="ECO:0000256" key="3">
    <source>
        <dbReference type="ARBA" id="ARBA00023237"/>
    </source>
</evidence>
<dbReference type="InterPro" id="IPR006665">
    <property type="entry name" value="OmpA-like"/>
</dbReference>
<comment type="caution">
    <text evidence="7">The sequence shown here is derived from an EMBL/GenBank/DDBJ whole genome shotgun (WGS) entry which is preliminary data.</text>
</comment>
<dbReference type="PRINTS" id="PR01021">
    <property type="entry name" value="OMPADOMAIN"/>
</dbReference>
<dbReference type="PANTHER" id="PTHR30329:SF21">
    <property type="entry name" value="LIPOPROTEIN YIAD-RELATED"/>
    <property type="match status" value="1"/>
</dbReference>
<dbReference type="InterPro" id="IPR036737">
    <property type="entry name" value="OmpA-like_sf"/>
</dbReference>
<evidence type="ECO:0000313" key="7">
    <source>
        <dbReference type="EMBL" id="EXU76690.1"/>
    </source>
</evidence>
<sequence>MSAKTNMNNNSQHPFSSEERDQVIIIIIFIIGPYARKWFSQPASEPVEHAPVRWILAPEAEDLHKQWKRLRLPDSRTVIRAFFPFLPDGQESSELIHAQLNDWQSQFLAHPLTEPLPCVFGLYAQLSHQRSVDDPEQAIWLGNFDLTVSEETTFNHELSTLNTMLMQISHSGGYHAVQRLAMADALQLWMHETGIIKSLQTLFSRTSLMLTAVLLSDYGAGFVRHGAWANWIADRFQIYPGLASTMSLPQLPDALHMPAIKTWVYESRKPRRRVTWIPATITLLLALLMVGITWHEGERLTRMRNNLFAFNQLDIVHFQQKRSALSQLIKYRDELSGCSSSRLLQILKLSNCNKVLAELNKVIKNTRAEPLLFSSESVALFSSDSSQLKEGSDEILTALLPVISNNPQTTFMIIGHSDNSGTHQRNMQISKERAIVVRDWLIKHTNIPVTRFVIKGVGESAPIASNDTDEGRKRNRRVDIIPLPENYHINNE</sequence>
<keyword evidence="5" id="KW-0812">Transmembrane</keyword>
<dbReference type="CDD" id="cd07185">
    <property type="entry name" value="OmpA_C-like"/>
    <property type="match status" value="1"/>
</dbReference>
<organism evidence="7 8">
    <name type="scientific">Erwinia mallotivora</name>
    <dbReference type="NCBI Taxonomy" id="69222"/>
    <lineage>
        <taxon>Bacteria</taxon>
        <taxon>Pseudomonadati</taxon>
        <taxon>Pseudomonadota</taxon>
        <taxon>Gammaproteobacteria</taxon>
        <taxon>Enterobacterales</taxon>
        <taxon>Erwiniaceae</taxon>
        <taxon>Erwinia</taxon>
    </lineage>
</organism>
<dbReference type="EMBL" id="JFHN01000025">
    <property type="protein sequence ID" value="EXU76690.1"/>
    <property type="molecule type" value="Genomic_DNA"/>
</dbReference>
<keyword evidence="3" id="KW-0998">Cell outer membrane</keyword>
<feature type="transmembrane region" description="Helical" evidence="5">
    <location>
        <begin position="276"/>
        <end position="294"/>
    </location>
</feature>
<dbReference type="PATRIC" id="fig|69222.5.peg.890"/>
<dbReference type="Pfam" id="PF00691">
    <property type="entry name" value="OmpA"/>
    <property type="match status" value="1"/>
</dbReference>
<feature type="domain" description="OmpA-like" evidence="6">
    <location>
        <begin position="368"/>
        <end position="486"/>
    </location>
</feature>
<dbReference type="Gene3D" id="3.30.1330.60">
    <property type="entry name" value="OmpA-like domain"/>
    <property type="match status" value="1"/>
</dbReference>
<accession>A0A014NS56</accession>
<dbReference type="AlphaFoldDB" id="A0A014NS56"/>
<gene>
    <name evidence="7" type="ORF">BG55_04305</name>
</gene>
<name>A0A014NS56_9GAMM</name>
<evidence type="ECO:0000259" key="6">
    <source>
        <dbReference type="PROSITE" id="PS51123"/>
    </source>
</evidence>
<dbReference type="SUPFAM" id="SSF103088">
    <property type="entry name" value="OmpA-like"/>
    <property type="match status" value="1"/>
</dbReference>